<dbReference type="AlphaFoldDB" id="A0AAD5PV02"/>
<evidence type="ECO:0000313" key="3">
    <source>
        <dbReference type="Proteomes" id="UP000820818"/>
    </source>
</evidence>
<accession>A0AAD5PV02</accession>
<evidence type="ECO:0000256" key="1">
    <source>
        <dbReference type="SAM" id="MobiDB-lite"/>
    </source>
</evidence>
<gene>
    <name evidence="2" type="ORF">GHT06_014206</name>
</gene>
<feature type="region of interest" description="Disordered" evidence="1">
    <location>
        <begin position="29"/>
        <end position="65"/>
    </location>
</feature>
<dbReference type="EMBL" id="WJBH02000004">
    <property type="protein sequence ID" value="KAI9560192.1"/>
    <property type="molecule type" value="Genomic_DNA"/>
</dbReference>
<dbReference type="Proteomes" id="UP000820818">
    <property type="component" value="Linkage Group LG4"/>
</dbReference>
<name>A0AAD5PV02_9CRUS</name>
<sequence>MNNHLWKVQELNLTEMDDLQRGELKAVRIPKNMAGNKSHRHKQAGKISKHKQSTGVQTSQRSQVD</sequence>
<feature type="compositionally biased region" description="Polar residues" evidence="1">
    <location>
        <begin position="53"/>
        <end position="65"/>
    </location>
</feature>
<protein>
    <submittedName>
        <fullName evidence="2">Uncharacterized protein</fullName>
    </submittedName>
</protein>
<evidence type="ECO:0000313" key="2">
    <source>
        <dbReference type="EMBL" id="KAI9560192.1"/>
    </source>
</evidence>
<reference evidence="2 3" key="1">
    <citation type="submission" date="2022-05" db="EMBL/GenBank/DDBJ databases">
        <title>A multi-omics perspective on studying reproductive biology in Daphnia sinensis.</title>
        <authorList>
            <person name="Jia J."/>
        </authorList>
    </citation>
    <scope>NUCLEOTIDE SEQUENCE [LARGE SCALE GENOMIC DNA]</scope>
    <source>
        <strain evidence="2 3">WSL</strain>
    </source>
</reference>
<organism evidence="2 3">
    <name type="scientific">Daphnia sinensis</name>
    <dbReference type="NCBI Taxonomy" id="1820382"/>
    <lineage>
        <taxon>Eukaryota</taxon>
        <taxon>Metazoa</taxon>
        <taxon>Ecdysozoa</taxon>
        <taxon>Arthropoda</taxon>
        <taxon>Crustacea</taxon>
        <taxon>Branchiopoda</taxon>
        <taxon>Diplostraca</taxon>
        <taxon>Cladocera</taxon>
        <taxon>Anomopoda</taxon>
        <taxon>Daphniidae</taxon>
        <taxon>Daphnia</taxon>
        <taxon>Daphnia similis group</taxon>
    </lineage>
</organism>
<comment type="caution">
    <text evidence="2">The sequence shown here is derived from an EMBL/GenBank/DDBJ whole genome shotgun (WGS) entry which is preliminary data.</text>
</comment>
<feature type="compositionally biased region" description="Basic residues" evidence="1">
    <location>
        <begin position="37"/>
        <end position="52"/>
    </location>
</feature>
<proteinExistence type="predicted"/>
<keyword evidence="3" id="KW-1185">Reference proteome</keyword>